<accession>A0A897ND78</accession>
<dbReference type="GO" id="GO:0016539">
    <property type="term" value="P:intein-mediated protein splicing"/>
    <property type="evidence" value="ECO:0007669"/>
    <property type="project" value="InterPro"/>
</dbReference>
<dbReference type="Gene3D" id="1.20.272.10">
    <property type="match status" value="1"/>
</dbReference>
<comment type="similarity">
    <text evidence="1">Belongs to the activator 1 small subunits family. RfcS subfamily.</text>
</comment>
<dbReference type="InterPro" id="IPR003587">
    <property type="entry name" value="Hint_dom_N"/>
</dbReference>
<dbReference type="Pfam" id="PF03215">
    <property type="entry name" value="Rad17"/>
    <property type="match status" value="1"/>
</dbReference>
<dbReference type="InterPro" id="IPR030934">
    <property type="entry name" value="Intein_C"/>
</dbReference>
<evidence type="ECO:0000259" key="10">
    <source>
        <dbReference type="PROSITE" id="PS50819"/>
    </source>
</evidence>
<dbReference type="PROSITE" id="PS50817">
    <property type="entry name" value="INTEIN_N_TER"/>
    <property type="match status" value="1"/>
</dbReference>
<keyword evidence="7" id="KW-0651">Protein splicing</keyword>
<dbReference type="Gene3D" id="2.170.16.10">
    <property type="entry name" value="Hedgehog/Intein (Hint) domain"/>
    <property type="match status" value="2"/>
</dbReference>
<keyword evidence="9" id="KW-0175">Coiled coil</keyword>
<evidence type="ECO:0000256" key="4">
    <source>
        <dbReference type="ARBA" id="ARBA00022741"/>
    </source>
</evidence>
<evidence type="ECO:0000313" key="12">
    <source>
        <dbReference type="Proteomes" id="UP000662973"/>
    </source>
</evidence>
<dbReference type="PRINTS" id="PR00379">
    <property type="entry name" value="INTEIN"/>
</dbReference>
<dbReference type="EMBL" id="CP064788">
    <property type="protein sequence ID" value="QSG08356.1"/>
    <property type="molecule type" value="Genomic_DNA"/>
</dbReference>
<feature type="coiled-coil region" evidence="9">
    <location>
        <begin position="614"/>
        <end position="641"/>
    </location>
</feature>
<sequence>MWIRASPHERSVLATRFARPRGSRVVSPRSLHFEDSLRSSSRLTAPLSPLASLRGLASLVLAGFITDRGHTTTMSEGESASRAGREEVWIEKYRPQTLSEVAGHEDIIERLQSYVDRNDLSHMLFSGPAGTGKCVTGDTPVLTNSGLYQIEDIVGDANGFEPAPSSLQVLSFADSGKMEYSPVSHLYSDHAETGIRITSRDGTEMTTTPEHRYLVITNDGLSWQPAADLEPGDRIVRPLHAPLPETDTDLDWLQALDGDRTLVHVSETFAREHDIPPEEQFVGQKKQIIRGLRLDQTPKEIASRTDVTRKYATAVRRRIDSDTLETQSTVCSLSYLRDLDVAQSRLQDHIIAIQRVATSNGRRSPPISPVWEVSPEIGEFLGLAVSEAQIEDGRIKFYNTDEQLLDRFESLAQRLFGIESKRGTQKDVPYVGINSRSLTAFLESCFDVFPAKGESDRAIGNRLTRADEKTRRRFLRAVFDAESHVSKNGIIELSQKDGRLITLLSYLLAGFGIPSRRKTKHKAATNGSGTERQYETLLISGASHLARFEDEVGFSIDYKREALTRHASKEGNPNHDTMPVQTAVDSLCDELNLSKSALVPKSLNPETPGRERYRHALDDVIEAASERLEAAQEVRETLVAVRPTIQKVSSVPIRWAETRHALTERSAQSAVAESTGISASRLAEYGTGDRNPYAGRAFDLLEKLDANDYPDIGELKATLRGAVDSLDLEYSAIANGTHLRGTDIKNLLTNNDHSIKSLTRFETVATRIDEMASEMLSAKAVELVATLDTLATARLYFDEVTEIETVDEPIHVYDLTVPTHRNYVAGEVPTVVHNTTSAMAIARELYGDDWQDNFLELNASDQRGIDVIRDRVKSFARTSFGGYEYRIIFLDEADALTSEAQSALRRTMEQFSNNVRFILSCNYSSQIIDPIQSRCAVFRFSPLGDDAIEEQILRIAEAEGIEITDDGVEALIYVVGGDMRKAINGLQAASVTGNVVDEDAVFKITSTARPEEITAMVEQALDGDFTAARSELDRLLTDQGIAGGDILDQIHRSVWEFDVGDEAAVRILDRVGEADYRITEGANERIQLEALLASLALED</sequence>
<dbReference type="NCBIfam" id="NF001679">
    <property type="entry name" value="PRK00440.1"/>
    <property type="match status" value="1"/>
</dbReference>
<dbReference type="InterPro" id="IPR013748">
    <property type="entry name" value="Rep_factorC_C"/>
</dbReference>
<dbReference type="InterPro" id="IPR050238">
    <property type="entry name" value="DNA_Rep/Repair_Clamp_Loader"/>
</dbReference>
<evidence type="ECO:0000256" key="9">
    <source>
        <dbReference type="SAM" id="Coils"/>
    </source>
</evidence>
<dbReference type="InterPro" id="IPR006141">
    <property type="entry name" value="Intein_N"/>
</dbReference>
<evidence type="ECO:0000313" key="11">
    <source>
        <dbReference type="EMBL" id="QSG08356.1"/>
    </source>
</evidence>
<dbReference type="InterPro" id="IPR008921">
    <property type="entry name" value="DNA_pol3_clamp-load_cplx_C"/>
</dbReference>
<dbReference type="GO" id="GO:0016887">
    <property type="term" value="F:ATP hydrolysis activity"/>
    <property type="evidence" value="ECO:0007669"/>
    <property type="project" value="InterPro"/>
</dbReference>
<dbReference type="SMART" id="SM00306">
    <property type="entry name" value="HintN"/>
    <property type="match status" value="1"/>
</dbReference>
<organism evidence="11 12">
    <name type="scientific">Halapricum desulfuricans</name>
    <dbReference type="NCBI Taxonomy" id="2841257"/>
    <lineage>
        <taxon>Archaea</taxon>
        <taxon>Methanobacteriati</taxon>
        <taxon>Methanobacteriota</taxon>
        <taxon>Stenosarchaea group</taxon>
        <taxon>Halobacteria</taxon>
        <taxon>Halobacteriales</taxon>
        <taxon>Haloarculaceae</taxon>
        <taxon>Halapricum</taxon>
    </lineage>
</organism>
<dbReference type="KEGG" id="hds:HSR122_0953"/>
<dbReference type="Pfam" id="PF08542">
    <property type="entry name" value="Rep_fac_C"/>
    <property type="match status" value="1"/>
</dbReference>
<dbReference type="SUPFAM" id="SSF52540">
    <property type="entry name" value="P-loop containing nucleoside triphosphate hydrolases"/>
    <property type="match status" value="2"/>
</dbReference>
<dbReference type="GO" id="GO:0006281">
    <property type="term" value="P:DNA repair"/>
    <property type="evidence" value="ECO:0007669"/>
    <property type="project" value="TreeGrafter"/>
</dbReference>
<dbReference type="InterPro" id="IPR047854">
    <property type="entry name" value="RFC_lid"/>
</dbReference>
<dbReference type="GO" id="GO:0004519">
    <property type="term" value="F:endonuclease activity"/>
    <property type="evidence" value="ECO:0007669"/>
    <property type="project" value="InterPro"/>
</dbReference>
<dbReference type="PANTHER" id="PTHR11669:SF20">
    <property type="entry name" value="REPLICATION FACTOR C SUBUNIT 4"/>
    <property type="match status" value="1"/>
</dbReference>
<dbReference type="CDD" id="cd00081">
    <property type="entry name" value="Hint"/>
    <property type="match status" value="2"/>
</dbReference>
<dbReference type="NCBIfam" id="TIGR01445">
    <property type="entry name" value="intein_Nterm"/>
    <property type="match status" value="1"/>
</dbReference>
<dbReference type="SMART" id="SM00305">
    <property type="entry name" value="HintC"/>
    <property type="match status" value="1"/>
</dbReference>
<dbReference type="CDD" id="cd18140">
    <property type="entry name" value="HLD_clamp_RFC"/>
    <property type="match status" value="1"/>
</dbReference>
<dbReference type="InterPro" id="IPR027434">
    <property type="entry name" value="Homing_endonucl"/>
</dbReference>
<dbReference type="PROSITE" id="PS50819">
    <property type="entry name" value="INTEIN_ENDONUCLEASE"/>
    <property type="match status" value="1"/>
</dbReference>
<dbReference type="Gene3D" id="1.10.8.60">
    <property type="match status" value="1"/>
</dbReference>
<dbReference type="InterPro" id="IPR003959">
    <property type="entry name" value="ATPase_AAA_core"/>
</dbReference>
<keyword evidence="4" id="KW-0547">Nucleotide-binding</keyword>
<dbReference type="Proteomes" id="UP000662973">
    <property type="component" value="Chromosome"/>
</dbReference>
<dbReference type="AlphaFoldDB" id="A0A897ND78"/>
<evidence type="ECO:0000256" key="6">
    <source>
        <dbReference type="ARBA" id="ARBA00022840"/>
    </source>
</evidence>
<dbReference type="PROSITE" id="PS50818">
    <property type="entry name" value="INTEIN_C_TER"/>
    <property type="match status" value="1"/>
</dbReference>
<evidence type="ECO:0000256" key="2">
    <source>
        <dbReference type="ARBA" id="ARBA00014164"/>
    </source>
</evidence>
<evidence type="ECO:0000256" key="3">
    <source>
        <dbReference type="ARBA" id="ARBA00022705"/>
    </source>
</evidence>
<dbReference type="GO" id="GO:0003689">
    <property type="term" value="F:DNA clamp loader activity"/>
    <property type="evidence" value="ECO:0007669"/>
    <property type="project" value="TreeGrafter"/>
</dbReference>
<protein>
    <recommendedName>
        <fullName evidence="2">Replication factor C small subunit</fullName>
    </recommendedName>
    <alternativeName>
        <fullName evidence="8">Clamp loader small subunit</fullName>
    </alternativeName>
</protein>
<dbReference type="InterPro" id="IPR027417">
    <property type="entry name" value="P-loop_NTPase"/>
</dbReference>
<evidence type="ECO:0000256" key="8">
    <source>
        <dbReference type="ARBA" id="ARBA00031749"/>
    </source>
</evidence>
<keyword evidence="3" id="KW-0235">DNA replication</keyword>
<dbReference type="InterPro" id="IPR004042">
    <property type="entry name" value="Intein_endonuc_central"/>
</dbReference>
<feature type="domain" description="DOD-type homing endonuclease" evidence="10">
    <location>
        <begin position="380"/>
        <end position="513"/>
    </location>
</feature>
<proteinExistence type="inferred from homology"/>
<dbReference type="Gene3D" id="3.10.28.10">
    <property type="entry name" value="Homing endonucleases"/>
    <property type="match status" value="1"/>
</dbReference>
<dbReference type="Gene3D" id="3.40.50.300">
    <property type="entry name" value="P-loop containing nucleotide triphosphate hydrolases"/>
    <property type="match status" value="2"/>
</dbReference>
<keyword evidence="5" id="KW-0068">Autocatalytic cleavage</keyword>
<dbReference type="GO" id="GO:0005663">
    <property type="term" value="C:DNA replication factor C complex"/>
    <property type="evidence" value="ECO:0007669"/>
    <property type="project" value="TreeGrafter"/>
</dbReference>
<dbReference type="Pfam" id="PF14890">
    <property type="entry name" value="Intein_splicing"/>
    <property type="match status" value="1"/>
</dbReference>
<dbReference type="GO" id="GO:0003677">
    <property type="term" value="F:DNA binding"/>
    <property type="evidence" value="ECO:0007669"/>
    <property type="project" value="InterPro"/>
</dbReference>
<dbReference type="SUPFAM" id="SSF51294">
    <property type="entry name" value="Hedgehog/intein (Hint) domain"/>
    <property type="match status" value="1"/>
</dbReference>
<dbReference type="Pfam" id="PF00004">
    <property type="entry name" value="AAA"/>
    <property type="match status" value="1"/>
</dbReference>
<dbReference type="InterPro" id="IPR006142">
    <property type="entry name" value="INTEIN"/>
</dbReference>
<gene>
    <name evidence="11" type="primary">holB2</name>
    <name evidence="11" type="ORF">HSR122_0953</name>
</gene>
<name>A0A897ND78_9EURY</name>
<dbReference type="InterPro" id="IPR003586">
    <property type="entry name" value="Hint_dom_C"/>
</dbReference>
<evidence type="ECO:0000256" key="7">
    <source>
        <dbReference type="ARBA" id="ARBA00023000"/>
    </source>
</evidence>
<reference evidence="11 12" key="1">
    <citation type="submission" date="2020-11" db="EMBL/GenBank/DDBJ databases">
        <title>Carbohydrate-dependent, anaerobic sulfur respiration: A novel catabolism in halophilic archaea.</title>
        <authorList>
            <person name="Sorokin D.Y."/>
            <person name="Messina E."/>
            <person name="Smedile F."/>
            <person name="La Cono V."/>
            <person name="Hallsworth J.E."/>
            <person name="Yakimov M.M."/>
        </authorList>
    </citation>
    <scope>NUCLEOTIDE SEQUENCE [LARGE SCALE GENOMIC DNA]</scope>
    <source>
        <strain evidence="11 12">HSR12-2</strain>
    </source>
</reference>
<dbReference type="NCBIfam" id="TIGR01443">
    <property type="entry name" value="intein_Cterm"/>
    <property type="match status" value="1"/>
</dbReference>
<keyword evidence="12" id="KW-1185">Reference proteome</keyword>
<dbReference type="FunFam" id="1.20.272.10:FF:000029">
    <property type="entry name" value="Replication factor C small subunit"/>
    <property type="match status" value="1"/>
</dbReference>
<dbReference type="SUPFAM" id="SSF48019">
    <property type="entry name" value="post-AAA+ oligomerization domain-like"/>
    <property type="match status" value="1"/>
</dbReference>
<dbReference type="CDD" id="cd00009">
    <property type="entry name" value="AAA"/>
    <property type="match status" value="1"/>
</dbReference>
<dbReference type="SUPFAM" id="SSF55608">
    <property type="entry name" value="Homing endonucleases"/>
    <property type="match status" value="1"/>
</dbReference>
<dbReference type="GO" id="GO:0006261">
    <property type="term" value="P:DNA-templated DNA replication"/>
    <property type="evidence" value="ECO:0007669"/>
    <property type="project" value="TreeGrafter"/>
</dbReference>
<dbReference type="Pfam" id="PF14528">
    <property type="entry name" value="LAGLIDADG_3"/>
    <property type="match status" value="1"/>
</dbReference>
<evidence type="ECO:0000256" key="5">
    <source>
        <dbReference type="ARBA" id="ARBA00022813"/>
    </source>
</evidence>
<dbReference type="InterPro" id="IPR036844">
    <property type="entry name" value="Hint_dom_sf"/>
</dbReference>
<keyword evidence="6" id="KW-0067">ATP-binding</keyword>
<evidence type="ECO:0000256" key="1">
    <source>
        <dbReference type="ARBA" id="ARBA00009668"/>
    </source>
</evidence>
<dbReference type="GO" id="GO:0005524">
    <property type="term" value="F:ATP binding"/>
    <property type="evidence" value="ECO:0007669"/>
    <property type="project" value="UniProtKB-KW"/>
</dbReference>
<dbReference type="PANTHER" id="PTHR11669">
    <property type="entry name" value="REPLICATION FACTOR C / DNA POLYMERASE III GAMMA-TAU SUBUNIT"/>
    <property type="match status" value="1"/>
</dbReference>
<dbReference type="InterPro" id="IPR004860">
    <property type="entry name" value="LAGLIDADG_dom"/>
</dbReference>